<keyword evidence="2" id="KW-1185">Reference proteome</keyword>
<dbReference type="EMBL" id="ADBJ01000037">
    <property type="protein sequence ID" value="EFA78952.1"/>
    <property type="molecule type" value="Genomic_DNA"/>
</dbReference>
<gene>
    <name evidence="1" type="ORF">PPL_08420</name>
</gene>
<dbReference type="GeneID" id="31363900"/>
<proteinExistence type="predicted"/>
<name>D3BI52_HETP5</name>
<organism evidence="1 2">
    <name type="scientific">Heterostelium pallidum (strain ATCC 26659 / Pp 5 / PN500)</name>
    <name type="common">Cellular slime mold</name>
    <name type="synonym">Polysphondylium pallidum</name>
    <dbReference type="NCBI Taxonomy" id="670386"/>
    <lineage>
        <taxon>Eukaryota</taxon>
        <taxon>Amoebozoa</taxon>
        <taxon>Evosea</taxon>
        <taxon>Eumycetozoa</taxon>
        <taxon>Dictyostelia</taxon>
        <taxon>Acytosteliales</taxon>
        <taxon>Acytosteliaceae</taxon>
        <taxon>Heterostelium</taxon>
    </lineage>
</organism>
<dbReference type="InParanoid" id="D3BI52"/>
<comment type="caution">
    <text evidence="1">The sequence shown here is derived from an EMBL/GenBank/DDBJ whole genome shotgun (WGS) entry which is preliminary data.</text>
</comment>
<evidence type="ECO:0000313" key="1">
    <source>
        <dbReference type="EMBL" id="EFA78952.1"/>
    </source>
</evidence>
<accession>D3BI52</accession>
<evidence type="ECO:0000313" key="2">
    <source>
        <dbReference type="Proteomes" id="UP000001396"/>
    </source>
</evidence>
<dbReference type="AlphaFoldDB" id="D3BI52"/>
<reference evidence="1 2" key="1">
    <citation type="journal article" date="2011" name="Genome Res.">
        <title>Phylogeny-wide analysis of social amoeba genomes highlights ancient origins for complex intercellular communication.</title>
        <authorList>
            <person name="Heidel A.J."/>
            <person name="Lawal H.M."/>
            <person name="Felder M."/>
            <person name="Schilde C."/>
            <person name="Helps N.R."/>
            <person name="Tunggal B."/>
            <person name="Rivero F."/>
            <person name="John U."/>
            <person name="Schleicher M."/>
            <person name="Eichinger L."/>
            <person name="Platzer M."/>
            <person name="Noegel A.A."/>
            <person name="Schaap P."/>
            <person name="Gloeckner G."/>
        </authorList>
    </citation>
    <scope>NUCLEOTIDE SEQUENCE [LARGE SCALE GENOMIC DNA]</scope>
    <source>
        <strain evidence="2">ATCC 26659 / Pp 5 / PN500</strain>
    </source>
</reference>
<dbReference type="RefSeq" id="XP_020431076.1">
    <property type="nucleotide sequence ID" value="XM_020579237.1"/>
</dbReference>
<dbReference type="Proteomes" id="UP000001396">
    <property type="component" value="Unassembled WGS sequence"/>
</dbReference>
<protein>
    <submittedName>
        <fullName evidence="1">Uncharacterized protein</fullName>
    </submittedName>
</protein>
<sequence length="108" mass="12974">MNSNSLETLENNITKLYDCHQMKDECTFQEFVYHYTLYVNSGNQSIDESQHRKVIVAKDWNEFKNQSSILTIDQSSVLLNENLNRQQQKQQRSQPKKIIDMSKYWFIY</sequence>